<comment type="similarity">
    <text evidence="1 3">Belongs to the EXO70 family.</text>
</comment>
<dbReference type="OrthoDB" id="1922221at2759"/>
<sequence>MPRKPMRTVFSSPTASKPSASPSPTPTRPSFSESVMDRTLELAGPVIAKWSPDTAPFASARVVVTSLFPDNRGEAKHLIKCVNNLQKAMHLLLTENPTSPKLASAQNLMQTAMKTLQREFYQLLSMNRAYLDPESVSSCSTRTSIHSTSDSDSDSDDDDEAADSIVQVEDASSLVMADLRLIAECMISSGYAKECVKIYNIIRKSIIDEGMYRLGVEKFSSSSIHNMDWEVLDDRIKKWLDAVKVSVKTLFNGERILSDHVFAASESIRESCFTEISREGAMILFGFPESVVRNSKKSPAKAIRVLDMYTAIATHWPDIKSIFSSESSSTVRSQAITSLIKMGQYVRTALAEFESAILKERSKSSVAGGAVHHLTIDSMNYLSLLADYSNPLSDILADSPPPPASTSTLLESYSSLSDSGESPAPTISLRFAWLILLLLAKLDGKAKLYKDASLSYLFLANNFQYVITKVRTSNLKNLLGDDWLPKQEVKVRQFAANYQRLAWGHVIESLPEVPAISLTPEEARECFKRFNASFEQAHDKQSACVIPDSKLRDDIKVDLSRRILPVYREFYNKHEAVTVGSERNLGSIVRFSPEDVGHCLSDLFFGNVGSGSSSSSSLRSPPSHTRSKKFYTSFVGLTTRYALSFFGSPTIKF</sequence>
<gene>
    <name evidence="7" type="primary">LOC113694673</name>
</gene>
<name>A0A6P6STS4_COFAR</name>
<evidence type="ECO:0000259" key="5">
    <source>
        <dbReference type="Pfam" id="PF03081"/>
    </source>
</evidence>
<dbReference type="GO" id="GO:0005546">
    <property type="term" value="F:phosphatidylinositol-4,5-bisphosphate binding"/>
    <property type="evidence" value="ECO:0007669"/>
    <property type="project" value="InterPro"/>
</dbReference>
<reference evidence="7" key="2">
    <citation type="submission" date="2025-08" db="UniProtKB">
        <authorList>
            <consortium name="RefSeq"/>
        </authorList>
    </citation>
    <scope>IDENTIFICATION</scope>
    <source>
        <tissue evidence="7">Leaves</tissue>
    </source>
</reference>
<evidence type="ECO:0000313" key="6">
    <source>
        <dbReference type="Proteomes" id="UP001652660"/>
    </source>
</evidence>
<organism evidence="6 7">
    <name type="scientific">Coffea arabica</name>
    <name type="common">Arabian coffee</name>
    <dbReference type="NCBI Taxonomy" id="13443"/>
    <lineage>
        <taxon>Eukaryota</taxon>
        <taxon>Viridiplantae</taxon>
        <taxon>Streptophyta</taxon>
        <taxon>Embryophyta</taxon>
        <taxon>Tracheophyta</taxon>
        <taxon>Spermatophyta</taxon>
        <taxon>Magnoliopsida</taxon>
        <taxon>eudicotyledons</taxon>
        <taxon>Gunneridae</taxon>
        <taxon>Pentapetalae</taxon>
        <taxon>asterids</taxon>
        <taxon>lamiids</taxon>
        <taxon>Gentianales</taxon>
        <taxon>Rubiaceae</taxon>
        <taxon>Ixoroideae</taxon>
        <taxon>Gardenieae complex</taxon>
        <taxon>Bertiereae - Coffeeae clade</taxon>
        <taxon>Coffeeae</taxon>
        <taxon>Coffea</taxon>
    </lineage>
</organism>
<keyword evidence="6" id="KW-1185">Reference proteome</keyword>
<evidence type="ECO:0000256" key="4">
    <source>
        <dbReference type="SAM" id="MobiDB-lite"/>
    </source>
</evidence>
<comment type="function">
    <text evidence="3">Component of the exocyst complex.</text>
</comment>
<dbReference type="Pfam" id="PF20669">
    <property type="entry name" value="Exo70_N"/>
    <property type="match status" value="1"/>
</dbReference>
<proteinExistence type="inferred from homology"/>
<keyword evidence="2 3" id="KW-0813">Transport</keyword>
<feature type="region of interest" description="Disordered" evidence="4">
    <location>
        <begin position="1"/>
        <end position="32"/>
    </location>
</feature>
<keyword evidence="3" id="KW-0268">Exocytosis</keyword>
<feature type="compositionally biased region" description="Low complexity" evidence="4">
    <location>
        <begin position="11"/>
        <end position="20"/>
    </location>
</feature>
<dbReference type="PANTHER" id="PTHR12542">
    <property type="entry name" value="EXOCYST COMPLEX PROTEIN EXO70"/>
    <property type="match status" value="1"/>
</dbReference>
<dbReference type="AlphaFoldDB" id="A0A6P6STS4"/>
<dbReference type="InterPro" id="IPR004140">
    <property type="entry name" value="Exo70"/>
</dbReference>
<dbReference type="Pfam" id="PF03081">
    <property type="entry name" value="Exo70_C"/>
    <property type="match status" value="1"/>
</dbReference>
<evidence type="ECO:0000256" key="2">
    <source>
        <dbReference type="ARBA" id="ARBA00022448"/>
    </source>
</evidence>
<protein>
    <recommendedName>
        <fullName evidence="3">Exocyst subunit Exo70 family protein</fullName>
    </recommendedName>
</protein>
<dbReference type="GeneID" id="113694673"/>
<dbReference type="Proteomes" id="UP001652660">
    <property type="component" value="Chromosome 6e"/>
</dbReference>
<keyword evidence="3" id="KW-0653">Protein transport</keyword>
<evidence type="ECO:0000256" key="3">
    <source>
        <dbReference type="RuleBase" id="RU365026"/>
    </source>
</evidence>
<feature type="region of interest" description="Disordered" evidence="4">
    <location>
        <begin position="138"/>
        <end position="161"/>
    </location>
</feature>
<dbReference type="GO" id="GO:0015031">
    <property type="term" value="P:protein transport"/>
    <property type="evidence" value="ECO:0007669"/>
    <property type="project" value="UniProtKB-KW"/>
</dbReference>
<dbReference type="GO" id="GO:0006887">
    <property type="term" value="P:exocytosis"/>
    <property type="evidence" value="ECO:0007669"/>
    <property type="project" value="UniProtKB-KW"/>
</dbReference>
<dbReference type="PANTHER" id="PTHR12542:SF38">
    <property type="entry name" value="EXOCYST SUBUNIT EXO70 FAMILY PROTEIN"/>
    <property type="match status" value="1"/>
</dbReference>
<feature type="domain" description="Exocyst complex subunit Exo70 C-terminal" evidence="5">
    <location>
        <begin position="237"/>
        <end position="602"/>
    </location>
</feature>
<reference evidence="6" key="1">
    <citation type="journal article" date="2025" name="Foods">
        <title>Unveiling the Microbial Signatures of Arabica Coffee Cherries: Insights into Ripeness Specific Diversity, Functional Traits, and Implications for Quality and Safety.</title>
        <authorList>
            <consortium name="RefSeq"/>
            <person name="Tenea G.N."/>
            <person name="Cifuentes V."/>
            <person name="Reyes P."/>
            <person name="Cevallos-Vallejos M."/>
        </authorList>
    </citation>
    <scope>NUCLEOTIDE SEQUENCE [LARGE SCALE GENOMIC DNA]</scope>
</reference>
<dbReference type="InterPro" id="IPR016159">
    <property type="entry name" value="Cullin_repeat-like_dom_sf"/>
</dbReference>
<evidence type="ECO:0000256" key="1">
    <source>
        <dbReference type="ARBA" id="ARBA00006756"/>
    </source>
</evidence>
<feature type="compositionally biased region" description="Acidic residues" evidence="4">
    <location>
        <begin position="151"/>
        <end position="161"/>
    </location>
</feature>
<dbReference type="Gene3D" id="1.20.1280.170">
    <property type="entry name" value="Exocyst complex component Exo70"/>
    <property type="match status" value="1"/>
</dbReference>
<dbReference type="InterPro" id="IPR046364">
    <property type="entry name" value="Exo70_C"/>
</dbReference>
<accession>A0A6P6STS4</accession>
<dbReference type="RefSeq" id="XP_027069327.1">
    <property type="nucleotide sequence ID" value="XM_027213526.2"/>
</dbReference>
<dbReference type="SUPFAM" id="SSF74788">
    <property type="entry name" value="Cullin repeat-like"/>
    <property type="match status" value="1"/>
</dbReference>
<feature type="compositionally biased region" description="Low complexity" evidence="4">
    <location>
        <begin position="140"/>
        <end position="150"/>
    </location>
</feature>
<evidence type="ECO:0000313" key="7">
    <source>
        <dbReference type="RefSeq" id="XP_027069327.1"/>
    </source>
</evidence>
<dbReference type="GO" id="GO:0000145">
    <property type="term" value="C:exocyst"/>
    <property type="evidence" value="ECO:0007669"/>
    <property type="project" value="InterPro"/>
</dbReference>